<protein>
    <submittedName>
        <fullName evidence="2">Uncharacterized protein</fullName>
    </submittedName>
</protein>
<feature type="transmembrane region" description="Helical" evidence="1">
    <location>
        <begin position="12"/>
        <end position="37"/>
    </location>
</feature>
<keyword evidence="3" id="KW-1185">Reference proteome</keyword>
<proteinExistence type="predicted"/>
<sequence length="72" mass="7987">MPTLFRCRERRGVVFPGFTMLVAHLRCCVVKFAMLFLDARCYGSRGRCQVSAALCSRGQVIGGTALLAMISW</sequence>
<gene>
    <name evidence="2" type="ORF">Nepgr_008021</name>
</gene>
<dbReference type="Proteomes" id="UP001279734">
    <property type="component" value="Unassembled WGS sequence"/>
</dbReference>
<reference evidence="2" key="1">
    <citation type="submission" date="2023-05" db="EMBL/GenBank/DDBJ databases">
        <title>Nepenthes gracilis genome sequencing.</title>
        <authorList>
            <person name="Fukushima K."/>
        </authorList>
    </citation>
    <scope>NUCLEOTIDE SEQUENCE</scope>
    <source>
        <strain evidence="2">SING2019-196</strain>
    </source>
</reference>
<dbReference type="EMBL" id="BSYO01000006">
    <property type="protein sequence ID" value="GMH06181.1"/>
    <property type="molecule type" value="Genomic_DNA"/>
</dbReference>
<comment type="caution">
    <text evidence="2">The sequence shown here is derived from an EMBL/GenBank/DDBJ whole genome shotgun (WGS) entry which is preliminary data.</text>
</comment>
<evidence type="ECO:0000313" key="2">
    <source>
        <dbReference type="EMBL" id="GMH06181.1"/>
    </source>
</evidence>
<keyword evidence="1" id="KW-1133">Transmembrane helix</keyword>
<accession>A0AAD3XJ23</accession>
<keyword evidence="1" id="KW-0812">Transmembrane</keyword>
<keyword evidence="1" id="KW-0472">Membrane</keyword>
<evidence type="ECO:0000256" key="1">
    <source>
        <dbReference type="SAM" id="Phobius"/>
    </source>
</evidence>
<evidence type="ECO:0000313" key="3">
    <source>
        <dbReference type="Proteomes" id="UP001279734"/>
    </source>
</evidence>
<organism evidence="2 3">
    <name type="scientific">Nepenthes gracilis</name>
    <name type="common">Slender pitcher plant</name>
    <dbReference type="NCBI Taxonomy" id="150966"/>
    <lineage>
        <taxon>Eukaryota</taxon>
        <taxon>Viridiplantae</taxon>
        <taxon>Streptophyta</taxon>
        <taxon>Embryophyta</taxon>
        <taxon>Tracheophyta</taxon>
        <taxon>Spermatophyta</taxon>
        <taxon>Magnoliopsida</taxon>
        <taxon>eudicotyledons</taxon>
        <taxon>Gunneridae</taxon>
        <taxon>Pentapetalae</taxon>
        <taxon>Caryophyllales</taxon>
        <taxon>Nepenthaceae</taxon>
        <taxon>Nepenthes</taxon>
    </lineage>
</organism>
<dbReference type="AlphaFoldDB" id="A0AAD3XJ23"/>
<name>A0AAD3XJ23_NEPGR</name>